<dbReference type="InterPro" id="IPR037181">
    <property type="entry name" value="SUFU_N"/>
</dbReference>
<reference evidence="4" key="1">
    <citation type="submission" date="2018-09" db="EMBL/GenBank/DDBJ databases">
        <authorList>
            <person name="Livingstone P.G."/>
            <person name="Whitworth D.E."/>
        </authorList>
    </citation>
    <scope>NUCLEOTIDE SEQUENCE [LARGE SCALE GENOMIC DNA]</scope>
    <source>
        <strain evidence="4">CA054A</strain>
    </source>
</reference>
<evidence type="ECO:0000313" key="3">
    <source>
        <dbReference type="EMBL" id="RKG92451.1"/>
    </source>
</evidence>
<evidence type="ECO:0000259" key="1">
    <source>
        <dbReference type="Pfam" id="PF05076"/>
    </source>
</evidence>
<dbReference type="OrthoDB" id="5509251at2"/>
<dbReference type="InterPro" id="IPR020941">
    <property type="entry name" value="SUFU-like_domain"/>
</dbReference>
<dbReference type="AlphaFoldDB" id="A0A3A8JPT1"/>
<evidence type="ECO:0000259" key="2">
    <source>
        <dbReference type="Pfam" id="PF07791"/>
    </source>
</evidence>
<gene>
    <name evidence="3" type="ORF">D7V88_06100</name>
</gene>
<dbReference type="Pfam" id="PF07791">
    <property type="entry name" value="Imm11"/>
    <property type="match status" value="1"/>
</dbReference>
<feature type="domain" description="Immunity MXAN-0049 protein" evidence="2">
    <location>
        <begin position="57"/>
        <end position="188"/>
    </location>
</feature>
<accession>A0A3A8JPT1</accession>
<sequence>MSVRYFDLYENVAEGFWCLGHPLDSSRQKLDDPWQFTVGKPAHFTGQIQLPLSLEGETRDFSHAAFATPVVHARLADLFKALAPNDVELIPVEVDSHPGPYFILNAIRTISCVDVEASEEAHYWKEDDGFPEKVGTLSSLYGMRIDSSKVGDAKVFRPSEWDVALIVSEDIKEAMERAGITGAKFESVTGPSAFDPVMRAETKKRGELSDQARAARESVWKGLGTLDDDFVISMVLGGDWPAGSQAWRVIRRPSGNTLVVTDGLSAPFADILDRPTAGFGFELAMETPEPLPDLEKSWLVQLLERVGNELAGHEKLRGALERGTLSMEVAGAHLPETLLTPEGRVAVLLGMATESLPARFAVPGGDVRLVTVKALLPSELEWLLQQGRGGAAELARRFTEAGDGYISRSWRQPVV</sequence>
<keyword evidence="4" id="KW-1185">Reference proteome</keyword>
<organism evidence="3 4">
    <name type="scientific">Corallococcus terminator</name>
    <dbReference type="NCBI Taxonomy" id="2316733"/>
    <lineage>
        <taxon>Bacteria</taxon>
        <taxon>Pseudomonadati</taxon>
        <taxon>Myxococcota</taxon>
        <taxon>Myxococcia</taxon>
        <taxon>Myxococcales</taxon>
        <taxon>Cystobacterineae</taxon>
        <taxon>Myxococcaceae</taxon>
        <taxon>Corallococcus</taxon>
    </lineage>
</organism>
<dbReference type="Pfam" id="PF05076">
    <property type="entry name" value="SUFU"/>
    <property type="match status" value="1"/>
</dbReference>
<dbReference type="EMBL" id="RAVZ01000025">
    <property type="protein sequence ID" value="RKG92451.1"/>
    <property type="molecule type" value="Genomic_DNA"/>
</dbReference>
<dbReference type="Proteomes" id="UP000268094">
    <property type="component" value="Unassembled WGS sequence"/>
</dbReference>
<dbReference type="InterPro" id="IPR012433">
    <property type="entry name" value="Imm11"/>
</dbReference>
<protein>
    <submittedName>
        <fullName evidence="3">Uncharacterized protein</fullName>
    </submittedName>
</protein>
<name>A0A3A8JPT1_9BACT</name>
<proteinExistence type="predicted"/>
<comment type="caution">
    <text evidence="3">The sequence shown here is derived from an EMBL/GenBank/DDBJ whole genome shotgun (WGS) entry which is preliminary data.</text>
</comment>
<feature type="domain" description="Suppressor of fused-like" evidence="1">
    <location>
        <begin position="254"/>
        <end position="405"/>
    </location>
</feature>
<evidence type="ECO:0000313" key="4">
    <source>
        <dbReference type="Proteomes" id="UP000268094"/>
    </source>
</evidence>
<dbReference type="SUPFAM" id="SSF103359">
    <property type="entry name" value="Suppressor of Fused, N-terminal domain"/>
    <property type="match status" value="1"/>
</dbReference>